<name>A0ABV5YRR0_9ACTN</name>
<feature type="domain" description="DUF5709" evidence="2">
    <location>
        <begin position="98"/>
        <end position="145"/>
    </location>
</feature>
<protein>
    <submittedName>
        <fullName evidence="3">DUF5709 domain-containing protein</fullName>
    </submittedName>
</protein>
<feature type="region of interest" description="Disordered" evidence="1">
    <location>
        <begin position="1"/>
        <end position="56"/>
    </location>
</feature>
<organism evidence="3 4">
    <name type="scientific">Actinoallomurus acaciae</name>
    <dbReference type="NCBI Taxonomy" id="502577"/>
    <lineage>
        <taxon>Bacteria</taxon>
        <taxon>Bacillati</taxon>
        <taxon>Actinomycetota</taxon>
        <taxon>Actinomycetes</taxon>
        <taxon>Streptosporangiales</taxon>
        <taxon>Thermomonosporaceae</taxon>
        <taxon>Actinoallomurus</taxon>
    </lineage>
</organism>
<dbReference type="Proteomes" id="UP001589627">
    <property type="component" value="Unassembled WGS sequence"/>
</dbReference>
<dbReference type="RefSeq" id="WP_378210663.1">
    <property type="nucleotide sequence ID" value="NZ_JBHLZP010000417.1"/>
</dbReference>
<evidence type="ECO:0000259" key="2">
    <source>
        <dbReference type="Pfam" id="PF18970"/>
    </source>
</evidence>
<sequence length="149" mass="15607">MTSDQTGAGAGDGVDDSALLPPEESLDDDELGDDLGAGYSPVARPRGSDAWGVTEREMATREDLDHRLAREERDLDYEVAGDGIGDTDDTDGEPIDDEVGDARAGRLVAAEADGDESAPGYWARDVGIDEGAASSEEAAVHVVADEDDR</sequence>
<dbReference type="EMBL" id="JBHLZP010000417">
    <property type="protein sequence ID" value="MFB9837745.1"/>
    <property type="molecule type" value="Genomic_DNA"/>
</dbReference>
<evidence type="ECO:0000313" key="3">
    <source>
        <dbReference type="EMBL" id="MFB9837745.1"/>
    </source>
</evidence>
<dbReference type="Pfam" id="PF18970">
    <property type="entry name" value="DUF5709"/>
    <property type="match status" value="1"/>
</dbReference>
<keyword evidence="4" id="KW-1185">Reference proteome</keyword>
<feature type="compositionally biased region" description="Acidic residues" evidence="1">
    <location>
        <begin position="74"/>
        <end position="97"/>
    </location>
</feature>
<gene>
    <name evidence="3" type="ORF">ACFFNX_36845</name>
</gene>
<evidence type="ECO:0000313" key="4">
    <source>
        <dbReference type="Proteomes" id="UP001589627"/>
    </source>
</evidence>
<accession>A0ABV5YRR0</accession>
<proteinExistence type="predicted"/>
<evidence type="ECO:0000256" key="1">
    <source>
        <dbReference type="SAM" id="MobiDB-lite"/>
    </source>
</evidence>
<comment type="caution">
    <text evidence="3">The sequence shown here is derived from an EMBL/GenBank/DDBJ whole genome shotgun (WGS) entry which is preliminary data.</text>
</comment>
<feature type="region of interest" description="Disordered" evidence="1">
    <location>
        <begin position="72"/>
        <end position="97"/>
    </location>
</feature>
<dbReference type="InterPro" id="IPR043763">
    <property type="entry name" value="DUF5709"/>
</dbReference>
<feature type="compositionally biased region" description="Acidic residues" evidence="1">
    <location>
        <begin position="24"/>
        <end position="33"/>
    </location>
</feature>
<reference evidence="3 4" key="1">
    <citation type="submission" date="2024-09" db="EMBL/GenBank/DDBJ databases">
        <authorList>
            <person name="Sun Q."/>
            <person name="Mori K."/>
        </authorList>
    </citation>
    <scope>NUCLEOTIDE SEQUENCE [LARGE SCALE GENOMIC DNA]</scope>
    <source>
        <strain evidence="3 4">TBRC 0563</strain>
    </source>
</reference>